<protein>
    <submittedName>
        <fullName evidence="2">Abortive infection C-terminus</fullName>
    </submittedName>
</protein>
<dbReference type="AlphaFoldDB" id="A0A239FW44"/>
<dbReference type="Proteomes" id="UP000198362">
    <property type="component" value="Unassembled WGS sequence"/>
</dbReference>
<dbReference type="EMBL" id="FZPH01000001">
    <property type="protein sequence ID" value="SNS60975.1"/>
    <property type="molecule type" value="Genomic_DNA"/>
</dbReference>
<accession>A0A239FW44</accession>
<name>A0A239FW44_9ACTN</name>
<sequence length="297" mass="32584">MTNADLIPLPVRRYFRDLSASHSTLGKIDGMWRDHGFTLSDVPNDESGERRSRWRRYEDGVDWTDPADARRVLKVYEHLLDEGQLTKDELKAARAALRRHDFVMYPNGMIDSQRLYAARLRKSVPQPPASLSALRDPSMILDSFGRIARALPDDPAQAIGSAKELVEATAKTVLQERGVPFDDRNVKLPWLVDTTQRELHLHPQTLAPGPDGSLAVKRILGGLSGIAMGLVELRNEGYGTGHAPAGPRIGLHRRHAVLAVGAAHVWCQLVLDTFADPGAPWRTAAPVAQTAAAPAGL</sequence>
<dbReference type="InterPro" id="IPR026001">
    <property type="entry name" value="Abi-like_C"/>
</dbReference>
<dbReference type="RefSeq" id="WP_218824374.1">
    <property type="nucleotide sequence ID" value="NZ_FZPH01000001.1"/>
</dbReference>
<dbReference type="Pfam" id="PF14355">
    <property type="entry name" value="Abi_C"/>
    <property type="match status" value="1"/>
</dbReference>
<organism evidence="2 3">
    <name type="scientific">Asanoa hainanensis</name>
    <dbReference type="NCBI Taxonomy" id="560556"/>
    <lineage>
        <taxon>Bacteria</taxon>
        <taxon>Bacillati</taxon>
        <taxon>Actinomycetota</taxon>
        <taxon>Actinomycetes</taxon>
        <taxon>Micromonosporales</taxon>
        <taxon>Micromonosporaceae</taxon>
        <taxon>Asanoa</taxon>
    </lineage>
</organism>
<proteinExistence type="predicted"/>
<reference evidence="2 3" key="1">
    <citation type="submission" date="2017-06" db="EMBL/GenBank/DDBJ databases">
        <authorList>
            <person name="Kim H.J."/>
            <person name="Triplett B.A."/>
        </authorList>
    </citation>
    <scope>NUCLEOTIDE SEQUENCE [LARGE SCALE GENOMIC DNA]</scope>
    <source>
        <strain evidence="2 3">CGMCC 4.5593</strain>
    </source>
</reference>
<feature type="domain" description="Abortive infection protein-like C-terminal" evidence="1">
    <location>
        <begin position="191"/>
        <end position="272"/>
    </location>
</feature>
<evidence type="ECO:0000313" key="2">
    <source>
        <dbReference type="EMBL" id="SNS60975.1"/>
    </source>
</evidence>
<gene>
    <name evidence="2" type="ORF">SAMN05421812_101100</name>
</gene>
<keyword evidence="3" id="KW-1185">Reference proteome</keyword>
<evidence type="ECO:0000313" key="3">
    <source>
        <dbReference type="Proteomes" id="UP000198362"/>
    </source>
</evidence>
<evidence type="ECO:0000259" key="1">
    <source>
        <dbReference type="Pfam" id="PF14355"/>
    </source>
</evidence>